<dbReference type="GO" id="GO:0000287">
    <property type="term" value="F:magnesium ion binding"/>
    <property type="evidence" value="ECO:0007669"/>
    <property type="project" value="InterPro"/>
</dbReference>
<evidence type="ECO:0000256" key="3">
    <source>
        <dbReference type="ARBA" id="ARBA00007769"/>
    </source>
</evidence>
<comment type="cofactor">
    <cofactor evidence="1">
        <name>Mn(2+)</name>
        <dbReference type="ChEBI" id="CHEBI:29035"/>
    </cofactor>
</comment>
<comment type="cofactor">
    <cofactor evidence="2">
        <name>Mg(2+)</name>
        <dbReference type="ChEBI" id="CHEBI:18420"/>
    </cofactor>
</comment>
<dbReference type="OrthoDB" id="9806254at2"/>
<evidence type="ECO:0000259" key="10">
    <source>
        <dbReference type="SMART" id="SM01329"/>
    </source>
</evidence>
<keyword evidence="8" id="KW-0464">Manganese</keyword>
<evidence type="ECO:0000256" key="7">
    <source>
        <dbReference type="ARBA" id="ARBA00023027"/>
    </source>
</evidence>
<dbReference type="NCBIfam" id="NF006048">
    <property type="entry name" value="PRK08194.1"/>
    <property type="match status" value="1"/>
</dbReference>
<evidence type="ECO:0000256" key="6">
    <source>
        <dbReference type="ARBA" id="ARBA00023002"/>
    </source>
</evidence>
<accession>A0A3S0VH22</accession>
<name>A0A3S0VH22_9BACI</name>
<sequence>MQYYSLAVIPGDGVGPEVMKEALNILHVIEELHGGMKFDSQTFDWNCDYYVKHGNMMPANGLEILQDFDAILFGAVGSPLVPDHISVWELILPIRRRFEQYVNMRPIKLLHGLESPLRNKGHDDLDFVVIRENTEGEYTNMGGRLYQGLPYEMALQNNVFTRFGTERIIQYAYDYAEHHRRKNVTAATKSNAMNFTMTFWDEIVKEVSGKYPDIHTNLYHVDALAAYFVTSPERFDVVVASNLFGDILSDLGGAIVGGLGIGPSGNINPEKKYPSMFEPVHGSAPDIAGKGIANPIAQIWSVAMMLDHLGFKEAYDLILDSIEKVLIDGVFRTPDLGGDASTRELGNAIANTLKKTAGIK</sequence>
<dbReference type="InterPro" id="IPR019818">
    <property type="entry name" value="IsoCit/isopropylmalate_DH_CS"/>
</dbReference>
<feature type="domain" description="Isopropylmalate dehydrogenase-like" evidence="10">
    <location>
        <begin position="5"/>
        <end position="349"/>
    </location>
</feature>
<evidence type="ECO:0000256" key="2">
    <source>
        <dbReference type="ARBA" id="ARBA00001946"/>
    </source>
</evidence>
<evidence type="ECO:0000256" key="1">
    <source>
        <dbReference type="ARBA" id="ARBA00001936"/>
    </source>
</evidence>
<keyword evidence="5" id="KW-0479">Metal-binding</keyword>
<dbReference type="EMBL" id="RYZZ01000020">
    <property type="protein sequence ID" value="RUQ27838.1"/>
    <property type="molecule type" value="Genomic_DNA"/>
</dbReference>
<keyword evidence="7" id="KW-0520">NAD</keyword>
<dbReference type="InterPro" id="IPR011829">
    <property type="entry name" value="TTC_DH"/>
</dbReference>
<keyword evidence="12" id="KW-1185">Reference proteome</keyword>
<dbReference type="NCBIfam" id="TIGR02089">
    <property type="entry name" value="TTC"/>
    <property type="match status" value="1"/>
</dbReference>
<evidence type="ECO:0000313" key="12">
    <source>
        <dbReference type="Proteomes" id="UP000267430"/>
    </source>
</evidence>
<evidence type="ECO:0000256" key="9">
    <source>
        <dbReference type="ARBA" id="ARBA00049301"/>
    </source>
</evidence>
<evidence type="ECO:0000313" key="11">
    <source>
        <dbReference type="EMBL" id="RUQ27838.1"/>
    </source>
</evidence>
<dbReference type="RefSeq" id="WP_126865647.1">
    <property type="nucleotide sequence ID" value="NZ_JAUSTX010000008.1"/>
</dbReference>
<evidence type="ECO:0000256" key="4">
    <source>
        <dbReference type="ARBA" id="ARBA00013126"/>
    </source>
</evidence>
<reference evidence="11 12" key="1">
    <citation type="submission" date="2018-12" db="EMBL/GenBank/DDBJ databases">
        <title>Bacillus chawlae sp. nov., Bacillus glennii sp. nov., and Bacillus saganii sp. nov. Isolated from the Vehicle Assembly Building at Kennedy Space Center where the Viking Spacecraft were Assembled.</title>
        <authorList>
            <person name="Seuylemezian A."/>
            <person name="Vaishampayan P."/>
        </authorList>
    </citation>
    <scope>NUCLEOTIDE SEQUENCE [LARGE SCALE GENOMIC DNA]</scope>
    <source>
        <strain evidence="11 12">L5</strain>
    </source>
</reference>
<dbReference type="InterPro" id="IPR050501">
    <property type="entry name" value="ICDH/IPMDH"/>
</dbReference>
<gene>
    <name evidence="11" type="ORF">ELQ35_15040</name>
</gene>
<dbReference type="InterPro" id="IPR024084">
    <property type="entry name" value="IsoPropMal-DH-like_dom"/>
</dbReference>
<comment type="similarity">
    <text evidence="3">Belongs to the isocitrate and isopropylmalate dehydrogenases family.</text>
</comment>
<dbReference type="PANTHER" id="PTHR43275:SF1">
    <property type="entry name" value="D-MALATE DEHYDROGENASE [DECARBOXYLATING]"/>
    <property type="match status" value="1"/>
</dbReference>
<proteinExistence type="inferred from homology"/>
<dbReference type="Gene3D" id="3.40.718.10">
    <property type="entry name" value="Isopropylmalate Dehydrogenase"/>
    <property type="match status" value="1"/>
</dbReference>
<organism evidence="11 12">
    <name type="scientific">Peribacillus cavernae</name>
    <dbReference type="NCBI Taxonomy" id="1674310"/>
    <lineage>
        <taxon>Bacteria</taxon>
        <taxon>Bacillati</taxon>
        <taxon>Bacillota</taxon>
        <taxon>Bacilli</taxon>
        <taxon>Bacillales</taxon>
        <taxon>Bacillaceae</taxon>
        <taxon>Peribacillus</taxon>
    </lineage>
</organism>
<dbReference type="AlphaFoldDB" id="A0A3S0VH22"/>
<keyword evidence="6 11" id="KW-0560">Oxidoreductase</keyword>
<dbReference type="Proteomes" id="UP000267430">
    <property type="component" value="Unassembled WGS sequence"/>
</dbReference>
<dbReference type="GO" id="GO:0051287">
    <property type="term" value="F:NAD binding"/>
    <property type="evidence" value="ECO:0007669"/>
    <property type="project" value="InterPro"/>
</dbReference>
<dbReference type="Pfam" id="PF00180">
    <property type="entry name" value="Iso_dh"/>
    <property type="match status" value="1"/>
</dbReference>
<protein>
    <recommendedName>
        <fullName evidence="4">D-malate dehydrogenase (decarboxylating)</fullName>
        <ecNumber evidence="4">1.1.1.83</ecNumber>
    </recommendedName>
</protein>
<evidence type="ECO:0000256" key="5">
    <source>
        <dbReference type="ARBA" id="ARBA00022723"/>
    </source>
</evidence>
<dbReference type="PANTHER" id="PTHR43275">
    <property type="entry name" value="D-MALATE DEHYDROGENASE [DECARBOXYLATING]"/>
    <property type="match status" value="1"/>
</dbReference>
<dbReference type="SMART" id="SM01329">
    <property type="entry name" value="Iso_dh"/>
    <property type="match status" value="1"/>
</dbReference>
<comment type="caution">
    <text evidence="11">The sequence shown here is derived from an EMBL/GenBank/DDBJ whole genome shotgun (WGS) entry which is preliminary data.</text>
</comment>
<dbReference type="EC" id="1.1.1.83" evidence="4"/>
<dbReference type="GO" id="GO:0046553">
    <property type="term" value="F:D-malate dehydrogenase (decarboxylating) (NAD+) activity"/>
    <property type="evidence" value="ECO:0007669"/>
    <property type="project" value="UniProtKB-EC"/>
</dbReference>
<comment type="catalytic activity">
    <reaction evidence="9">
        <text>(R)-malate + NAD(+) = pyruvate + CO2 + NADH</text>
        <dbReference type="Rhea" id="RHEA:18365"/>
        <dbReference type="ChEBI" id="CHEBI:15361"/>
        <dbReference type="ChEBI" id="CHEBI:15588"/>
        <dbReference type="ChEBI" id="CHEBI:16526"/>
        <dbReference type="ChEBI" id="CHEBI:57540"/>
        <dbReference type="ChEBI" id="CHEBI:57945"/>
        <dbReference type="EC" id="1.1.1.83"/>
    </reaction>
</comment>
<evidence type="ECO:0000256" key="8">
    <source>
        <dbReference type="ARBA" id="ARBA00023211"/>
    </source>
</evidence>
<dbReference type="PROSITE" id="PS00470">
    <property type="entry name" value="IDH_IMDH"/>
    <property type="match status" value="1"/>
</dbReference>
<dbReference type="SUPFAM" id="SSF53659">
    <property type="entry name" value="Isocitrate/Isopropylmalate dehydrogenase-like"/>
    <property type="match status" value="1"/>
</dbReference>